<dbReference type="AlphaFoldDB" id="A0A2W5Z5Z3"/>
<feature type="region of interest" description="Disordered" evidence="1">
    <location>
        <begin position="18"/>
        <end position="43"/>
    </location>
</feature>
<evidence type="ECO:0000313" key="3">
    <source>
        <dbReference type="EMBL" id="PZR80769.1"/>
    </source>
</evidence>
<feature type="transmembrane region" description="Helical" evidence="2">
    <location>
        <begin position="43"/>
        <end position="60"/>
    </location>
</feature>
<organism evidence="3 4">
    <name type="scientific">Candidatus Aeolococcus gillhamiae</name>
    <dbReference type="NCBI Taxonomy" id="3127015"/>
    <lineage>
        <taxon>Bacteria</taxon>
        <taxon>Bacillati</taxon>
        <taxon>Candidatus Dormiibacterota</taxon>
        <taxon>Candidatus Dormibacteria</taxon>
        <taxon>Candidatus Aeolococcales</taxon>
        <taxon>Candidatus Aeolococcaceae</taxon>
        <taxon>Candidatus Aeolococcus</taxon>
    </lineage>
</organism>
<gene>
    <name evidence="3" type="ORF">DLM65_07435</name>
</gene>
<keyword evidence="2" id="KW-0472">Membrane</keyword>
<dbReference type="EMBL" id="QHBU01000137">
    <property type="protein sequence ID" value="PZR80769.1"/>
    <property type="molecule type" value="Genomic_DNA"/>
</dbReference>
<protein>
    <submittedName>
        <fullName evidence="3">Uncharacterized protein</fullName>
    </submittedName>
</protein>
<name>A0A2W5Z5Z3_9BACT</name>
<evidence type="ECO:0000256" key="2">
    <source>
        <dbReference type="SAM" id="Phobius"/>
    </source>
</evidence>
<sequence>MYETPGPSCSSLRSARLIAGQDSGATKTAPDPSEDVAPPAKPAAAGGAMLTAAIAATAILRRRTLGRAVISRPTFAQSPI</sequence>
<accession>A0A2W5Z5Z3</accession>
<keyword evidence="2" id="KW-1133">Transmembrane helix</keyword>
<evidence type="ECO:0000313" key="4">
    <source>
        <dbReference type="Proteomes" id="UP000248724"/>
    </source>
</evidence>
<reference evidence="3 4" key="1">
    <citation type="journal article" date="2017" name="Nature">
        <title>Atmospheric trace gases support primary production in Antarctic desert surface soil.</title>
        <authorList>
            <person name="Ji M."/>
            <person name="Greening C."/>
            <person name="Vanwonterghem I."/>
            <person name="Carere C.R."/>
            <person name="Bay S.K."/>
            <person name="Steen J.A."/>
            <person name="Montgomery K."/>
            <person name="Lines T."/>
            <person name="Beardall J."/>
            <person name="van Dorst J."/>
            <person name="Snape I."/>
            <person name="Stott M.B."/>
            <person name="Hugenholtz P."/>
            <person name="Ferrari B.C."/>
        </authorList>
    </citation>
    <scope>NUCLEOTIDE SEQUENCE [LARGE SCALE GENOMIC DNA]</scope>
    <source>
        <strain evidence="3">RRmetagenome_bin12</strain>
    </source>
</reference>
<comment type="caution">
    <text evidence="3">The sequence shown here is derived from an EMBL/GenBank/DDBJ whole genome shotgun (WGS) entry which is preliminary data.</text>
</comment>
<evidence type="ECO:0000256" key="1">
    <source>
        <dbReference type="SAM" id="MobiDB-lite"/>
    </source>
</evidence>
<dbReference type="Proteomes" id="UP000248724">
    <property type="component" value="Unassembled WGS sequence"/>
</dbReference>
<proteinExistence type="predicted"/>
<keyword evidence="2" id="KW-0812">Transmembrane</keyword>